<dbReference type="RefSeq" id="WP_200787970.1">
    <property type="nucleotide sequence ID" value="NZ_JAEDAO010000001.1"/>
</dbReference>
<proteinExistence type="predicted"/>
<evidence type="ECO:0000313" key="3">
    <source>
        <dbReference type="Proteomes" id="UP000617041"/>
    </source>
</evidence>
<keyword evidence="1" id="KW-0812">Transmembrane</keyword>
<gene>
    <name evidence="2" type="ORF">I8E28_10495</name>
</gene>
<keyword evidence="1" id="KW-0472">Membrane</keyword>
<organism evidence="2 3">
    <name type="scientific">Ramlibacter algicola</name>
    <dbReference type="NCBI Taxonomy" id="2795217"/>
    <lineage>
        <taxon>Bacteria</taxon>
        <taxon>Pseudomonadati</taxon>
        <taxon>Pseudomonadota</taxon>
        <taxon>Betaproteobacteria</taxon>
        <taxon>Burkholderiales</taxon>
        <taxon>Comamonadaceae</taxon>
        <taxon>Ramlibacter</taxon>
    </lineage>
</organism>
<keyword evidence="3" id="KW-1185">Reference proteome</keyword>
<feature type="transmembrane region" description="Helical" evidence="1">
    <location>
        <begin position="199"/>
        <end position="220"/>
    </location>
</feature>
<sequence length="224" mass="24618">MTETKDPLFHVVLDGRKVGPYDRRTIVGMRIRATLSSDHVLIDAGGTQLTVGDLIGRPRPPKADFTPQRTGGYSTVRACYPGSLRSCVGHGIDVPAFQGEIEVRVQPDVLRLAGRHRKGFSWHDDRVKLPLKDIVHVRARGTEVDLALRAGEQRLQRVTLELFSPAVAEEFLQWLPNAAAWPEGELPVRGSRGKPGQHLLWMSVAGATLAVGVVLAVVLAQRLY</sequence>
<reference evidence="2" key="1">
    <citation type="submission" date="2020-12" db="EMBL/GenBank/DDBJ databases">
        <title>Ramlibacter sp. nov., isolated from a freshwater alga, Cryptomonas.</title>
        <authorList>
            <person name="Kim H.M."/>
            <person name="Jeon C.O."/>
        </authorList>
    </citation>
    <scope>NUCLEOTIDE SEQUENCE</scope>
    <source>
        <strain evidence="2">CrO1</strain>
    </source>
</reference>
<accession>A0A934PYX0</accession>
<dbReference type="EMBL" id="JAEDAO010000001">
    <property type="protein sequence ID" value="MBK0393019.1"/>
    <property type="molecule type" value="Genomic_DNA"/>
</dbReference>
<name>A0A934PYX0_9BURK</name>
<keyword evidence="1" id="KW-1133">Transmembrane helix</keyword>
<protein>
    <submittedName>
        <fullName evidence="2">Uncharacterized protein</fullName>
    </submittedName>
</protein>
<dbReference type="Proteomes" id="UP000617041">
    <property type="component" value="Unassembled WGS sequence"/>
</dbReference>
<comment type="caution">
    <text evidence="2">The sequence shown here is derived from an EMBL/GenBank/DDBJ whole genome shotgun (WGS) entry which is preliminary data.</text>
</comment>
<dbReference type="AlphaFoldDB" id="A0A934PYX0"/>
<evidence type="ECO:0000313" key="2">
    <source>
        <dbReference type="EMBL" id="MBK0393019.1"/>
    </source>
</evidence>
<evidence type="ECO:0000256" key="1">
    <source>
        <dbReference type="SAM" id="Phobius"/>
    </source>
</evidence>